<dbReference type="PANTHER" id="PTHR23226">
    <property type="entry name" value="ZINC FINGER AND SCAN DOMAIN-CONTAINING"/>
    <property type="match status" value="1"/>
</dbReference>
<comment type="caution">
    <text evidence="10">The sequence shown here is derived from an EMBL/GenBank/DDBJ whole genome shotgun (WGS) entry which is preliminary data.</text>
</comment>
<evidence type="ECO:0000256" key="7">
    <source>
        <dbReference type="PROSITE-ProRule" id="PRU00042"/>
    </source>
</evidence>
<dbReference type="InterPro" id="IPR036236">
    <property type="entry name" value="Znf_C2H2_sf"/>
</dbReference>
<dbReference type="GO" id="GO:0000981">
    <property type="term" value="F:DNA-binding transcription factor activity, RNA polymerase II-specific"/>
    <property type="evidence" value="ECO:0007669"/>
    <property type="project" value="TreeGrafter"/>
</dbReference>
<dbReference type="AlphaFoldDB" id="A0A4Y2NKR9"/>
<dbReference type="Proteomes" id="UP000499080">
    <property type="component" value="Unassembled WGS sequence"/>
</dbReference>
<dbReference type="SMART" id="SM00355">
    <property type="entry name" value="ZnF_C2H2"/>
    <property type="match status" value="3"/>
</dbReference>
<evidence type="ECO:0000313" key="10">
    <source>
        <dbReference type="EMBL" id="GBN39424.1"/>
    </source>
</evidence>
<evidence type="ECO:0000256" key="4">
    <source>
        <dbReference type="ARBA" id="ARBA00022771"/>
    </source>
</evidence>
<dbReference type="Gene3D" id="3.30.160.60">
    <property type="entry name" value="Classic Zinc Finger"/>
    <property type="match status" value="2"/>
</dbReference>
<protein>
    <recommendedName>
        <fullName evidence="9">C2H2-type domain-containing protein</fullName>
    </recommendedName>
</protein>
<accession>A0A4Y2NKR9</accession>
<feature type="domain" description="C2H2-type" evidence="9">
    <location>
        <begin position="217"/>
        <end position="240"/>
    </location>
</feature>
<feature type="compositionally biased region" description="Polar residues" evidence="8">
    <location>
        <begin position="7"/>
        <end position="25"/>
    </location>
</feature>
<dbReference type="PANTHER" id="PTHR23226:SF416">
    <property type="entry name" value="FI01424P"/>
    <property type="match status" value="1"/>
</dbReference>
<evidence type="ECO:0000256" key="2">
    <source>
        <dbReference type="ARBA" id="ARBA00022723"/>
    </source>
</evidence>
<dbReference type="GO" id="GO:0005634">
    <property type="term" value="C:nucleus"/>
    <property type="evidence" value="ECO:0007669"/>
    <property type="project" value="UniProtKB-SubCell"/>
</dbReference>
<evidence type="ECO:0000313" key="11">
    <source>
        <dbReference type="Proteomes" id="UP000499080"/>
    </source>
</evidence>
<dbReference type="SUPFAM" id="SSF57667">
    <property type="entry name" value="beta-beta-alpha zinc fingers"/>
    <property type="match status" value="1"/>
</dbReference>
<dbReference type="GO" id="GO:0008270">
    <property type="term" value="F:zinc ion binding"/>
    <property type="evidence" value="ECO:0007669"/>
    <property type="project" value="UniProtKB-KW"/>
</dbReference>
<keyword evidence="5" id="KW-0862">Zinc</keyword>
<evidence type="ECO:0000259" key="9">
    <source>
        <dbReference type="PROSITE" id="PS50157"/>
    </source>
</evidence>
<evidence type="ECO:0000256" key="5">
    <source>
        <dbReference type="ARBA" id="ARBA00022833"/>
    </source>
</evidence>
<keyword evidence="11" id="KW-1185">Reference proteome</keyword>
<dbReference type="PROSITE" id="PS50157">
    <property type="entry name" value="ZINC_FINGER_C2H2_2"/>
    <property type="match status" value="2"/>
</dbReference>
<comment type="subcellular location">
    <subcellularLocation>
        <location evidence="1">Nucleus</location>
    </subcellularLocation>
</comment>
<keyword evidence="2" id="KW-0479">Metal-binding</keyword>
<evidence type="ECO:0000256" key="8">
    <source>
        <dbReference type="SAM" id="MobiDB-lite"/>
    </source>
</evidence>
<evidence type="ECO:0000256" key="3">
    <source>
        <dbReference type="ARBA" id="ARBA00022737"/>
    </source>
</evidence>
<keyword evidence="3" id="KW-0677">Repeat</keyword>
<keyword evidence="6" id="KW-0539">Nucleus</keyword>
<name>A0A4Y2NKR9_ARAVE</name>
<dbReference type="GO" id="GO:0000978">
    <property type="term" value="F:RNA polymerase II cis-regulatory region sequence-specific DNA binding"/>
    <property type="evidence" value="ECO:0007669"/>
    <property type="project" value="TreeGrafter"/>
</dbReference>
<dbReference type="InterPro" id="IPR013087">
    <property type="entry name" value="Znf_C2H2_type"/>
</dbReference>
<dbReference type="EMBL" id="BGPR01209992">
    <property type="protein sequence ID" value="GBN39424.1"/>
    <property type="molecule type" value="Genomic_DNA"/>
</dbReference>
<feature type="domain" description="C2H2-type" evidence="9">
    <location>
        <begin position="189"/>
        <end position="216"/>
    </location>
</feature>
<organism evidence="10 11">
    <name type="scientific">Araneus ventricosus</name>
    <name type="common">Orbweaver spider</name>
    <name type="synonym">Epeira ventricosa</name>
    <dbReference type="NCBI Taxonomy" id="182803"/>
    <lineage>
        <taxon>Eukaryota</taxon>
        <taxon>Metazoa</taxon>
        <taxon>Ecdysozoa</taxon>
        <taxon>Arthropoda</taxon>
        <taxon>Chelicerata</taxon>
        <taxon>Arachnida</taxon>
        <taxon>Araneae</taxon>
        <taxon>Araneomorphae</taxon>
        <taxon>Entelegynae</taxon>
        <taxon>Araneoidea</taxon>
        <taxon>Araneidae</taxon>
        <taxon>Araneus</taxon>
    </lineage>
</organism>
<sequence length="240" mass="26749">MQALTRCLSSQCRRGESPPTSSPKDTYTFAGPLDEKVETHRLAVDGQYVCPMCGKISCRRADFVVHYRTYTYRIQKEIKPICETSVDQSMAFSFSSGVLFVLQQNGDPSDGSAAVGLELQKLNLNVRPIFQDDRYNPSTALDVSLLQCMSADQSVGDSLPTSSPEGTYTFKGPSDVDVEGHRCAKDRNFECPIGRKSSCRRADFVVHYRTHTGDKPYSCVMCKKKCATKGGLDKYRRIHT</sequence>
<dbReference type="FunFam" id="3.30.160.60:FF:002343">
    <property type="entry name" value="Zinc finger protein 33A"/>
    <property type="match status" value="1"/>
</dbReference>
<reference evidence="10 11" key="1">
    <citation type="journal article" date="2019" name="Sci. Rep.">
        <title>Orb-weaving spider Araneus ventricosus genome elucidates the spidroin gene catalogue.</title>
        <authorList>
            <person name="Kono N."/>
            <person name="Nakamura H."/>
            <person name="Ohtoshi R."/>
            <person name="Moran D.A.P."/>
            <person name="Shinohara A."/>
            <person name="Yoshida Y."/>
            <person name="Fujiwara M."/>
            <person name="Mori M."/>
            <person name="Tomita M."/>
            <person name="Arakawa K."/>
        </authorList>
    </citation>
    <scope>NUCLEOTIDE SEQUENCE [LARGE SCALE GENOMIC DNA]</scope>
</reference>
<evidence type="ECO:0000256" key="6">
    <source>
        <dbReference type="ARBA" id="ARBA00023242"/>
    </source>
</evidence>
<keyword evidence="4 7" id="KW-0863">Zinc-finger</keyword>
<gene>
    <name evidence="10" type="ORF">AVEN_141629_1</name>
</gene>
<proteinExistence type="predicted"/>
<evidence type="ECO:0000256" key="1">
    <source>
        <dbReference type="ARBA" id="ARBA00004123"/>
    </source>
</evidence>
<feature type="region of interest" description="Disordered" evidence="8">
    <location>
        <begin position="1"/>
        <end position="29"/>
    </location>
</feature>